<dbReference type="GO" id="GO:0016887">
    <property type="term" value="F:ATP hydrolysis activity"/>
    <property type="evidence" value="ECO:0007669"/>
    <property type="project" value="TreeGrafter"/>
</dbReference>
<keyword evidence="2" id="KW-0812">Transmembrane</keyword>
<dbReference type="OrthoDB" id="3204399at2"/>
<dbReference type="Proteomes" id="UP000265768">
    <property type="component" value="Unassembled WGS sequence"/>
</dbReference>
<feature type="region of interest" description="Disordered" evidence="1">
    <location>
        <begin position="151"/>
        <end position="728"/>
    </location>
</feature>
<reference evidence="3 4" key="1">
    <citation type="submission" date="2018-09" db="EMBL/GenBank/DDBJ databases">
        <title>YIM 75507 draft genome.</title>
        <authorList>
            <person name="Tang S."/>
            <person name="Feng Y."/>
        </authorList>
    </citation>
    <scope>NUCLEOTIDE SEQUENCE [LARGE SCALE GENOMIC DNA]</scope>
    <source>
        <strain evidence="3 4">YIM 75507</strain>
    </source>
</reference>
<evidence type="ECO:0008006" key="5">
    <source>
        <dbReference type="Google" id="ProtNLM"/>
    </source>
</evidence>
<sequence>MDLPTYTNIWRIEKRLYKLYDLRLPMPLPMVWIGVFVGVMVPWALLLRLVGVPFEAPWHVVYLVPPGVVTWLSTRPVIENKRLTELLQSQLQYLAEPRTWCRLAPADEPAEIQLTARIWRGGPARLTGPAPVPARRKARLAARKKAKETIAEDWLARPVPAHPAADPAAPPPRAVRPAVAAAAAAVGNRPDQAPDLLPRPRPPYAQDPEARQAEAERLRAMPPPRAPQPAEADYRAFPPPSGEPVPGPSPAPRPQPERRLIQWPGADESARAAEPAREEPHHAGNGREEPHRAGDGREEPHRAGDGRDEGRTGPYRRPPHAPHAPHAPKAPKEPAEPAPERRLIEWPGPDDADRRAAAGPAVPETSDDRAAASPGTRPQEAPRAAAPRHAGPARELPHDGPGADSPRPAAPAAGPEPRHARRDRPDRPDRPDFPDFPDRPDFPAEPAVEPAGPIARPAVPPAAPATPAASAPRQAAEPPVEPPVEPLVEPPVSPSVSPPVSPPVKPPVESPAGPAAERRLIEWPGAEQETRAGRAGAPGTAGPRRARPETERQGAGGPAVPGERGRVEPGEAAAEDAVSRQYRKGQPPQHLRAVGADRSSEAEELRRAEERRRAAEEQRRKAAEEMRAAEERRIAEHRRRRQAIEEQRRAEEARRAEERRLAEEQRLAEERRKAAELRAEERRRAAEERAAGRRPAQDPAVSIRAVPAKPSAASRPVMPAPQPPVREPFEPRVRRVESVVRRSEPTGGWRRLARVMVGSGSRTPDNQVVDEARAKTVFNGSRRIVVLGCTGGAGQSTATLMLGHTLAHHREDRIVAVDANSGAHTLTTRIRAESPESLGSFLAGIDGVGGYLTMRAYTSRTRSGLEVIASGDDHAALSSHDDRSLFSEGHLDRAIRVLDRYYKMILVDPAAAVAARVLPYSDQLILIAPASEDAPEAVAMTFDWLDGHGCGELRSRAIMVVNGVSKRSLSDVEQAEAVARGRCRAIVRIPWDDQLAPGHDGLVELEHLRAPARRAYLALAGVVASAFASPHHEQELAR</sequence>
<name>A0A3A4ATR5_9ACTN</name>
<feature type="compositionally biased region" description="Low complexity" evidence="1">
    <location>
        <begin position="377"/>
        <end position="415"/>
    </location>
</feature>
<dbReference type="Gene3D" id="3.40.50.300">
    <property type="entry name" value="P-loop containing nucleotide triphosphate hydrolases"/>
    <property type="match status" value="1"/>
</dbReference>
<dbReference type="Pfam" id="PF12648">
    <property type="entry name" value="TcpE"/>
    <property type="match status" value="1"/>
</dbReference>
<evidence type="ECO:0000256" key="1">
    <source>
        <dbReference type="SAM" id="MobiDB-lite"/>
    </source>
</evidence>
<comment type="caution">
    <text evidence="3">The sequence shown here is derived from an EMBL/GenBank/DDBJ whole genome shotgun (WGS) entry which is preliminary data.</text>
</comment>
<evidence type="ECO:0000256" key="2">
    <source>
        <dbReference type="SAM" id="Phobius"/>
    </source>
</evidence>
<dbReference type="InterPro" id="IPR027417">
    <property type="entry name" value="P-loop_NTPase"/>
</dbReference>
<dbReference type="SUPFAM" id="SSF52540">
    <property type="entry name" value="P-loop containing nucleoside triphosphate hydrolases"/>
    <property type="match status" value="1"/>
</dbReference>
<gene>
    <name evidence="3" type="ORF">D5H75_11345</name>
</gene>
<feature type="compositionally biased region" description="Basic and acidic residues" evidence="1">
    <location>
        <begin position="642"/>
        <end position="691"/>
    </location>
</feature>
<proteinExistence type="predicted"/>
<dbReference type="PANTHER" id="PTHR43384:SF14">
    <property type="entry name" value="ESX-1 SECRETION-ASSOCIATED PROTEIN ESPI"/>
    <property type="match status" value="1"/>
</dbReference>
<dbReference type="EMBL" id="QZEY01000003">
    <property type="protein sequence ID" value="RJL33380.1"/>
    <property type="molecule type" value="Genomic_DNA"/>
</dbReference>
<feature type="compositionally biased region" description="Basic and acidic residues" evidence="1">
    <location>
        <begin position="330"/>
        <end position="344"/>
    </location>
</feature>
<feature type="compositionally biased region" description="Low complexity" evidence="1">
    <location>
        <begin position="444"/>
        <end position="457"/>
    </location>
</feature>
<feature type="compositionally biased region" description="Basic and acidic residues" evidence="1">
    <location>
        <begin position="208"/>
        <end position="219"/>
    </location>
</feature>
<evidence type="ECO:0000313" key="4">
    <source>
        <dbReference type="Proteomes" id="UP000265768"/>
    </source>
</evidence>
<feature type="compositionally biased region" description="Pro residues" evidence="1">
    <location>
        <begin position="479"/>
        <end position="509"/>
    </location>
</feature>
<keyword evidence="2" id="KW-0472">Membrane</keyword>
<dbReference type="InterPro" id="IPR050625">
    <property type="entry name" value="ParA/MinD_ATPase"/>
</dbReference>
<dbReference type="InterPro" id="IPR025608">
    <property type="entry name" value="TcpE"/>
</dbReference>
<feature type="compositionally biased region" description="Low complexity" evidence="1">
    <location>
        <begin position="465"/>
        <end position="478"/>
    </location>
</feature>
<feature type="compositionally biased region" description="Low complexity" evidence="1">
    <location>
        <begin position="156"/>
        <end position="167"/>
    </location>
</feature>
<dbReference type="AlphaFoldDB" id="A0A3A4ATR5"/>
<dbReference type="GO" id="GO:0009898">
    <property type="term" value="C:cytoplasmic side of plasma membrane"/>
    <property type="evidence" value="ECO:0007669"/>
    <property type="project" value="TreeGrafter"/>
</dbReference>
<organism evidence="3 4">
    <name type="scientific">Bailinhaonella thermotolerans</name>
    <dbReference type="NCBI Taxonomy" id="1070861"/>
    <lineage>
        <taxon>Bacteria</taxon>
        <taxon>Bacillati</taxon>
        <taxon>Actinomycetota</taxon>
        <taxon>Actinomycetes</taxon>
        <taxon>Streptosporangiales</taxon>
        <taxon>Streptosporangiaceae</taxon>
        <taxon>Bailinhaonella</taxon>
    </lineage>
</organism>
<evidence type="ECO:0000313" key="3">
    <source>
        <dbReference type="EMBL" id="RJL33380.1"/>
    </source>
</evidence>
<dbReference type="GO" id="GO:0005524">
    <property type="term" value="F:ATP binding"/>
    <property type="evidence" value="ECO:0007669"/>
    <property type="project" value="TreeGrafter"/>
</dbReference>
<feature type="transmembrane region" description="Helical" evidence="2">
    <location>
        <begin position="24"/>
        <end position="45"/>
    </location>
</feature>
<feature type="compositionally biased region" description="Basic and acidic residues" evidence="1">
    <location>
        <begin position="598"/>
        <end position="634"/>
    </location>
</feature>
<protein>
    <recommendedName>
        <fullName evidence="5">AAA domain-containing protein</fullName>
    </recommendedName>
</protein>
<accession>A0A3A4ATR5</accession>
<feature type="compositionally biased region" description="Basic and acidic residues" evidence="1">
    <location>
        <begin position="423"/>
        <end position="442"/>
    </location>
</feature>
<dbReference type="GO" id="GO:0005829">
    <property type="term" value="C:cytosol"/>
    <property type="evidence" value="ECO:0007669"/>
    <property type="project" value="TreeGrafter"/>
</dbReference>
<feature type="compositionally biased region" description="Low complexity" evidence="1">
    <location>
        <begin position="533"/>
        <end position="543"/>
    </location>
</feature>
<feature type="compositionally biased region" description="Pro residues" evidence="1">
    <location>
        <begin position="237"/>
        <end position="254"/>
    </location>
</feature>
<feature type="compositionally biased region" description="Basic and acidic residues" evidence="1">
    <location>
        <begin position="268"/>
        <end position="311"/>
    </location>
</feature>
<dbReference type="GO" id="GO:0051782">
    <property type="term" value="P:negative regulation of cell division"/>
    <property type="evidence" value="ECO:0007669"/>
    <property type="project" value="TreeGrafter"/>
</dbReference>
<keyword evidence="2" id="KW-1133">Transmembrane helix</keyword>
<dbReference type="PANTHER" id="PTHR43384">
    <property type="entry name" value="SEPTUM SITE-DETERMINING PROTEIN MIND HOMOLOG, CHLOROPLASTIC-RELATED"/>
    <property type="match status" value="1"/>
</dbReference>
<feature type="compositionally biased region" description="Low complexity" evidence="1">
    <location>
        <begin position="175"/>
        <end position="186"/>
    </location>
</feature>
<keyword evidence="4" id="KW-1185">Reference proteome</keyword>
<dbReference type="RefSeq" id="WP_119926339.1">
    <property type="nucleotide sequence ID" value="NZ_QZEY01000003.1"/>
</dbReference>